<organism evidence="1">
    <name type="scientific">Mizugakiibacter sediminis</name>
    <dbReference type="NCBI Taxonomy" id="1475481"/>
    <lineage>
        <taxon>Bacteria</taxon>
        <taxon>Pseudomonadati</taxon>
        <taxon>Pseudomonadota</taxon>
        <taxon>Gammaproteobacteria</taxon>
        <taxon>Lysobacterales</taxon>
        <taxon>Rhodanobacteraceae</taxon>
        <taxon>Mizugakiibacter</taxon>
    </lineage>
</organism>
<accession>A0A0K8QPL8</accession>
<sequence length="58" mass="6160">MLPLPLLLAGCAPIGCAKPDPCAVMRAIYVSPDDVLTDGTAKQILAHDQRWAALCKAR</sequence>
<dbReference type="AlphaFoldDB" id="A0A0K8QPL8"/>
<keyword evidence="2" id="KW-1185">Reference proteome</keyword>
<evidence type="ECO:0000313" key="1">
    <source>
        <dbReference type="EMBL" id="GAP66843.1"/>
    </source>
</evidence>
<proteinExistence type="predicted"/>
<gene>
    <name evidence="1" type="ORF">MBSD_n2158</name>
</gene>
<dbReference type="EMBL" id="DF970238">
    <property type="protein sequence ID" value="GAP66843.1"/>
    <property type="molecule type" value="Genomic_DNA"/>
</dbReference>
<dbReference type="STRING" id="1475481.GCA_000953855_02207"/>
<evidence type="ECO:0000313" key="2">
    <source>
        <dbReference type="Proteomes" id="UP000253740"/>
    </source>
</evidence>
<reference evidence="1" key="1">
    <citation type="submission" date="2015-08" db="EMBL/GenBank/DDBJ databases">
        <title>Complete DNA Sequence of Pseudomonas syringae pv. actinidiae, the Causal Agent of Kiwifruit Canker Disease.</title>
        <authorList>
            <person name="Rikkerink E.H.A."/>
            <person name="Fineran P.C."/>
        </authorList>
    </citation>
    <scope>NUCLEOTIDE SEQUENCE</scope>
    <source>
        <strain evidence="1">SkMP5</strain>
    </source>
</reference>
<name>A0A0K8QPL8_9GAMM</name>
<protein>
    <submittedName>
        <fullName evidence="1">Uncharacterized protein</fullName>
    </submittedName>
</protein>
<dbReference type="Proteomes" id="UP000253740">
    <property type="component" value="Unassembled WGS sequence"/>
</dbReference>